<feature type="transmembrane region" description="Helical" evidence="8">
    <location>
        <begin position="228"/>
        <end position="249"/>
    </location>
</feature>
<dbReference type="Pfam" id="PF02028">
    <property type="entry name" value="BCCT"/>
    <property type="match status" value="1"/>
</dbReference>
<keyword evidence="6 8" id="KW-1133">Transmembrane helix</keyword>
<evidence type="ECO:0000313" key="9">
    <source>
        <dbReference type="EMBL" id="SES06020.1"/>
    </source>
</evidence>
<dbReference type="GO" id="GO:0022857">
    <property type="term" value="F:transmembrane transporter activity"/>
    <property type="evidence" value="ECO:0007669"/>
    <property type="project" value="InterPro"/>
</dbReference>
<dbReference type="RefSeq" id="WP_093051272.1">
    <property type="nucleotide sequence ID" value="NZ_FOGT01000007.1"/>
</dbReference>
<feature type="transmembrane region" description="Helical" evidence="8">
    <location>
        <begin position="316"/>
        <end position="334"/>
    </location>
</feature>
<feature type="transmembrane region" description="Helical" evidence="8">
    <location>
        <begin position="144"/>
        <end position="162"/>
    </location>
</feature>
<dbReference type="NCBIfam" id="TIGR00842">
    <property type="entry name" value="bcct"/>
    <property type="match status" value="1"/>
</dbReference>
<feature type="transmembrane region" description="Helical" evidence="8">
    <location>
        <begin position="442"/>
        <end position="463"/>
    </location>
</feature>
<dbReference type="EMBL" id="FOGT01000007">
    <property type="protein sequence ID" value="SES06020.1"/>
    <property type="molecule type" value="Genomic_DNA"/>
</dbReference>
<evidence type="ECO:0000256" key="2">
    <source>
        <dbReference type="ARBA" id="ARBA00005658"/>
    </source>
</evidence>
<sequence length="508" mass="55913">MEVKQQFKEKIVFIISAIIILSIVIWGAVTPENMTAVTQTIMDQMIEQFGWFYVISTGIFLGFCLFLGFGPYRHMKLGYKNDEPEYSFFTWLGMLFAAGMGVGLVFWGVGEPLSHFHSPTGGVEAESQAAAEQSLIYSMFHWGLHPWSIYAIVALGLAFAKFRKNLPGLVSSAFFPLIGDGIYRWPGKAIDVVVIVATTIGIATSLGMSTLQVGSGLSQVFAIEPDNLVYLIILLVVTIIFLISVLSGLNKGMRYLSISNLWLAGALLIIALALGPTVYIMEHITLTFGQYFSQLPQMSFTTTPYSENDWMGEWTLFYWAWVISWSPFVGTFIARVSKGRSLRGFIFGVLFVPALLTLVWVVTFGGSGIYYDLNEGTAIAEETAAEPEAGFFLVLEQLPGSMIFSIGALILISIFFITSANSATYVLGVFSSSGNLNPKGRVLLIWGLLISAIATVLLLSGGLEGMQAVATVTAFPFTFIMLAMLFAIYRSLRIEGYTTHKVEKKEDW</sequence>
<dbReference type="OrthoDB" id="9775735at2"/>
<keyword evidence="10" id="KW-1185">Reference proteome</keyword>
<keyword evidence="5 8" id="KW-0812">Transmembrane</keyword>
<proteinExistence type="inferred from homology"/>
<dbReference type="AlphaFoldDB" id="A0A1H9U8W2"/>
<dbReference type="GO" id="GO:0005886">
    <property type="term" value="C:plasma membrane"/>
    <property type="evidence" value="ECO:0007669"/>
    <property type="project" value="UniProtKB-SubCell"/>
</dbReference>
<evidence type="ECO:0000256" key="1">
    <source>
        <dbReference type="ARBA" id="ARBA00004651"/>
    </source>
</evidence>
<feature type="transmembrane region" description="Helical" evidence="8">
    <location>
        <begin position="189"/>
        <end position="208"/>
    </location>
</feature>
<dbReference type="Proteomes" id="UP000198571">
    <property type="component" value="Unassembled WGS sequence"/>
</dbReference>
<feature type="transmembrane region" description="Helical" evidence="8">
    <location>
        <begin position="402"/>
        <end position="430"/>
    </location>
</feature>
<evidence type="ECO:0000256" key="5">
    <source>
        <dbReference type="ARBA" id="ARBA00022692"/>
    </source>
</evidence>
<evidence type="ECO:0000256" key="7">
    <source>
        <dbReference type="ARBA" id="ARBA00023136"/>
    </source>
</evidence>
<evidence type="ECO:0000313" key="10">
    <source>
        <dbReference type="Proteomes" id="UP000198571"/>
    </source>
</evidence>
<name>A0A1H9U8W2_9BACI</name>
<accession>A0A1H9U8W2</accession>
<dbReference type="PANTHER" id="PTHR30047">
    <property type="entry name" value="HIGH-AFFINITY CHOLINE TRANSPORT PROTEIN-RELATED"/>
    <property type="match status" value="1"/>
</dbReference>
<organism evidence="9 10">
    <name type="scientific">Salipaludibacillus aurantiacus</name>
    <dbReference type="NCBI Taxonomy" id="1601833"/>
    <lineage>
        <taxon>Bacteria</taxon>
        <taxon>Bacillati</taxon>
        <taxon>Bacillota</taxon>
        <taxon>Bacilli</taxon>
        <taxon>Bacillales</taxon>
        <taxon>Bacillaceae</taxon>
    </lineage>
</organism>
<feature type="transmembrane region" description="Helical" evidence="8">
    <location>
        <begin position="346"/>
        <end position="371"/>
    </location>
</feature>
<feature type="transmembrane region" description="Helical" evidence="8">
    <location>
        <begin position="12"/>
        <end position="29"/>
    </location>
</feature>
<feature type="transmembrane region" description="Helical" evidence="8">
    <location>
        <begin position="469"/>
        <end position="489"/>
    </location>
</feature>
<feature type="transmembrane region" description="Helical" evidence="8">
    <location>
        <begin position="261"/>
        <end position="281"/>
    </location>
</feature>
<protein>
    <submittedName>
        <fullName evidence="9">Glycine betaine transporter</fullName>
    </submittedName>
</protein>
<evidence type="ECO:0000256" key="8">
    <source>
        <dbReference type="SAM" id="Phobius"/>
    </source>
</evidence>
<gene>
    <name evidence="9" type="ORF">SAMN05518684_10754</name>
</gene>
<dbReference type="PANTHER" id="PTHR30047:SF7">
    <property type="entry name" value="HIGH-AFFINITY CHOLINE TRANSPORT PROTEIN"/>
    <property type="match status" value="1"/>
</dbReference>
<comment type="subcellular location">
    <subcellularLocation>
        <location evidence="1">Cell membrane</location>
        <topology evidence="1">Multi-pass membrane protein</topology>
    </subcellularLocation>
</comment>
<feature type="transmembrane region" description="Helical" evidence="8">
    <location>
        <begin position="49"/>
        <end position="69"/>
    </location>
</feature>
<feature type="transmembrane region" description="Helical" evidence="8">
    <location>
        <begin position="89"/>
        <end position="109"/>
    </location>
</feature>
<comment type="similarity">
    <text evidence="2">Belongs to the BCCT transporter (TC 2.A.15) family.</text>
</comment>
<reference evidence="10" key="1">
    <citation type="submission" date="2016-10" db="EMBL/GenBank/DDBJ databases">
        <authorList>
            <person name="Varghese N."/>
            <person name="Submissions S."/>
        </authorList>
    </citation>
    <scope>NUCLEOTIDE SEQUENCE [LARGE SCALE GENOMIC DNA]</scope>
    <source>
        <strain evidence="10">S9</strain>
    </source>
</reference>
<evidence type="ECO:0000256" key="6">
    <source>
        <dbReference type="ARBA" id="ARBA00022989"/>
    </source>
</evidence>
<keyword evidence="3" id="KW-0813">Transport</keyword>
<keyword evidence="7 8" id="KW-0472">Membrane</keyword>
<evidence type="ECO:0000256" key="3">
    <source>
        <dbReference type="ARBA" id="ARBA00022448"/>
    </source>
</evidence>
<keyword evidence="4" id="KW-1003">Cell membrane</keyword>
<dbReference type="InterPro" id="IPR000060">
    <property type="entry name" value="BCCT_transptr"/>
</dbReference>
<evidence type="ECO:0000256" key="4">
    <source>
        <dbReference type="ARBA" id="ARBA00022475"/>
    </source>
</evidence>